<dbReference type="Proteomes" id="UP001597097">
    <property type="component" value="Unassembled WGS sequence"/>
</dbReference>
<keyword evidence="2" id="KW-1185">Reference proteome</keyword>
<dbReference type="EMBL" id="JBHUCM010000057">
    <property type="protein sequence ID" value="MFD1546165.1"/>
    <property type="molecule type" value="Genomic_DNA"/>
</dbReference>
<reference evidence="2" key="1">
    <citation type="journal article" date="2019" name="Int. J. Syst. Evol. Microbiol.">
        <title>The Global Catalogue of Microorganisms (GCM) 10K type strain sequencing project: providing services to taxonomists for standard genome sequencing and annotation.</title>
        <authorList>
            <consortium name="The Broad Institute Genomics Platform"/>
            <consortium name="The Broad Institute Genome Sequencing Center for Infectious Disease"/>
            <person name="Wu L."/>
            <person name="Ma J."/>
        </authorList>
    </citation>
    <scope>NUCLEOTIDE SEQUENCE [LARGE SCALE GENOMIC DNA]</scope>
    <source>
        <strain evidence="2">CGMCC 1.15399</strain>
    </source>
</reference>
<name>A0ABW4GTY6_9ACTN</name>
<accession>A0ABW4GTY6</accession>
<evidence type="ECO:0008006" key="3">
    <source>
        <dbReference type="Google" id="ProtNLM"/>
    </source>
</evidence>
<evidence type="ECO:0000313" key="2">
    <source>
        <dbReference type="Proteomes" id="UP001597097"/>
    </source>
</evidence>
<proteinExistence type="predicted"/>
<comment type="caution">
    <text evidence="1">The sequence shown here is derived from an EMBL/GenBank/DDBJ whole genome shotgun (WGS) entry which is preliminary data.</text>
</comment>
<gene>
    <name evidence="1" type="ORF">ACFSJ0_54660</name>
</gene>
<evidence type="ECO:0000313" key="1">
    <source>
        <dbReference type="EMBL" id="MFD1546165.1"/>
    </source>
</evidence>
<dbReference type="RefSeq" id="WP_219538018.1">
    <property type="nucleotide sequence ID" value="NZ_JAHKRM010000043.1"/>
</dbReference>
<sequence>MREPDQWATLIIPLLESGTDVRAGLRPADVLFAVMAFLRGVTAIAATTPQDLPAPDASASIARAIVAGLMQDEEEPRPCGRDPIGGREAPARYGAKLVSLASAPVER</sequence>
<protein>
    <recommendedName>
        <fullName evidence="3">Tetracyclin repressor-like C-terminal domain-containing protein</fullName>
    </recommendedName>
</protein>
<organism evidence="1 2">
    <name type="scientific">Nonomuraea guangzhouensis</name>
    <dbReference type="NCBI Taxonomy" id="1291555"/>
    <lineage>
        <taxon>Bacteria</taxon>
        <taxon>Bacillati</taxon>
        <taxon>Actinomycetota</taxon>
        <taxon>Actinomycetes</taxon>
        <taxon>Streptosporangiales</taxon>
        <taxon>Streptosporangiaceae</taxon>
        <taxon>Nonomuraea</taxon>
    </lineage>
</organism>